<dbReference type="Proteomes" id="UP000704068">
    <property type="component" value="Unassembled WGS sequence"/>
</dbReference>
<reference evidence="7" key="1">
    <citation type="submission" date="2020-04" db="EMBL/GenBank/DDBJ databases">
        <title>Deep metagenomics examines the oral microbiome during advanced dental caries in children, revealing novel taxa and co-occurrences with host molecules.</title>
        <authorList>
            <person name="Baker J.L."/>
            <person name="Morton J.T."/>
            <person name="Dinis M."/>
            <person name="Alvarez R."/>
            <person name="Tran N.C."/>
            <person name="Knight R."/>
            <person name="Edlund A."/>
        </authorList>
    </citation>
    <scope>NUCLEOTIDE SEQUENCE</scope>
    <source>
        <strain evidence="7">JCVI_34_bin.1</strain>
    </source>
</reference>
<protein>
    <submittedName>
        <fullName evidence="7">MFS transporter</fullName>
    </submittedName>
</protein>
<feature type="transmembrane region" description="Helical" evidence="6">
    <location>
        <begin position="82"/>
        <end position="102"/>
    </location>
</feature>
<dbReference type="GO" id="GO:0016020">
    <property type="term" value="C:membrane"/>
    <property type="evidence" value="ECO:0007669"/>
    <property type="project" value="UniProtKB-SubCell"/>
</dbReference>
<feature type="transmembrane region" description="Helical" evidence="6">
    <location>
        <begin position="53"/>
        <end position="70"/>
    </location>
</feature>
<keyword evidence="3 6" id="KW-0812">Transmembrane</keyword>
<dbReference type="EMBL" id="JABZGR010000010">
    <property type="protein sequence ID" value="MBF0970307.1"/>
    <property type="molecule type" value="Genomic_DNA"/>
</dbReference>
<evidence type="ECO:0000256" key="4">
    <source>
        <dbReference type="ARBA" id="ARBA00022989"/>
    </source>
</evidence>
<evidence type="ECO:0000256" key="2">
    <source>
        <dbReference type="ARBA" id="ARBA00022448"/>
    </source>
</evidence>
<keyword evidence="2" id="KW-0813">Transport</keyword>
<comment type="caution">
    <text evidence="7">The sequence shown here is derived from an EMBL/GenBank/DDBJ whole genome shotgun (WGS) entry which is preliminary data.</text>
</comment>
<comment type="subcellular location">
    <subcellularLocation>
        <location evidence="1">Membrane</location>
        <topology evidence="1">Multi-pass membrane protein</topology>
    </subcellularLocation>
</comment>
<dbReference type="InterPro" id="IPR036259">
    <property type="entry name" value="MFS_trans_sf"/>
</dbReference>
<dbReference type="Gene3D" id="1.20.1250.20">
    <property type="entry name" value="MFS general substrate transporter like domains"/>
    <property type="match status" value="2"/>
</dbReference>
<organism evidence="7 8">
    <name type="scientific">Alloprevotella tannerae</name>
    <dbReference type="NCBI Taxonomy" id="76122"/>
    <lineage>
        <taxon>Bacteria</taxon>
        <taxon>Pseudomonadati</taxon>
        <taxon>Bacteroidota</taxon>
        <taxon>Bacteroidia</taxon>
        <taxon>Bacteroidales</taxon>
        <taxon>Prevotellaceae</taxon>
        <taxon>Alloprevotella</taxon>
    </lineage>
</organism>
<feature type="transmembrane region" description="Helical" evidence="6">
    <location>
        <begin position="20"/>
        <end position="41"/>
    </location>
</feature>
<keyword evidence="5 6" id="KW-0472">Membrane</keyword>
<feature type="transmembrane region" description="Helical" evidence="6">
    <location>
        <begin position="305"/>
        <end position="326"/>
    </location>
</feature>
<feature type="transmembrane region" description="Helical" evidence="6">
    <location>
        <begin position="279"/>
        <end position="298"/>
    </location>
</feature>
<dbReference type="InterPro" id="IPR004752">
    <property type="entry name" value="AmpG_permease/AT-1"/>
</dbReference>
<dbReference type="PANTHER" id="PTHR12778:SF10">
    <property type="entry name" value="MAJOR FACILITATOR SUPERFAMILY DOMAIN-CONTAINING PROTEIN 3"/>
    <property type="match status" value="1"/>
</dbReference>
<dbReference type="AlphaFoldDB" id="A0A929RW02"/>
<feature type="transmembrane region" description="Helical" evidence="6">
    <location>
        <begin position="396"/>
        <end position="417"/>
    </location>
</feature>
<evidence type="ECO:0000256" key="1">
    <source>
        <dbReference type="ARBA" id="ARBA00004141"/>
    </source>
</evidence>
<dbReference type="Pfam" id="PF07690">
    <property type="entry name" value="MFS_1"/>
    <property type="match status" value="1"/>
</dbReference>
<dbReference type="SUPFAM" id="SSF103473">
    <property type="entry name" value="MFS general substrate transporter"/>
    <property type="match status" value="1"/>
</dbReference>
<feature type="transmembrane region" description="Helical" evidence="6">
    <location>
        <begin position="367"/>
        <end position="390"/>
    </location>
</feature>
<evidence type="ECO:0000256" key="5">
    <source>
        <dbReference type="ARBA" id="ARBA00023136"/>
    </source>
</evidence>
<keyword evidence="4 6" id="KW-1133">Transmembrane helix</keyword>
<name>A0A929RW02_9BACT</name>
<proteinExistence type="predicted"/>
<dbReference type="PANTHER" id="PTHR12778">
    <property type="entry name" value="SOLUTE CARRIER FAMILY 33 ACETYL-COA TRANSPORTER -RELATED"/>
    <property type="match status" value="1"/>
</dbReference>
<evidence type="ECO:0000313" key="7">
    <source>
        <dbReference type="EMBL" id="MBF0970307.1"/>
    </source>
</evidence>
<feature type="transmembrane region" description="Helical" evidence="6">
    <location>
        <begin position="155"/>
        <end position="175"/>
    </location>
</feature>
<feature type="transmembrane region" description="Helical" evidence="6">
    <location>
        <begin position="181"/>
        <end position="204"/>
    </location>
</feature>
<evidence type="ECO:0000256" key="3">
    <source>
        <dbReference type="ARBA" id="ARBA00022692"/>
    </source>
</evidence>
<accession>A0A929RW02</accession>
<dbReference type="InterPro" id="IPR011701">
    <property type="entry name" value="MFS"/>
</dbReference>
<dbReference type="GO" id="GO:0022857">
    <property type="term" value="F:transmembrane transporter activity"/>
    <property type="evidence" value="ECO:0007669"/>
    <property type="project" value="InterPro"/>
</dbReference>
<gene>
    <name evidence="7" type="ORF">HXK21_04620</name>
</gene>
<dbReference type="RefSeq" id="WP_303763631.1">
    <property type="nucleotide sequence ID" value="NZ_JABZGR010000010.1"/>
</dbReference>
<sequence length="427" mass="48144">MENIAETEAKARRRQSPWSWVPSLYFAEGIPYVIVMTIAAIMYKRLGLNNEEITLYTSWLYLPWVIKPFWSPVVDLLKSKRWWIVVMQLVLGASMAGVAFTIKVPHFVQWTLVFFWLMAFSSATHDIAADGFYMLALEEHEQSMFVGVRSTFYRVATIAGQGLLVMFAGTMEVFYRNPFSAWMATFFVCTATFLLLFCYHAFMLPRPRQDSSRHLELKEFAATFKSFFLKPQFLVAAIFMLLYRFPEALLIKICPLFMLDPVSKGGLGMTTAEVGFVQGTVGVIGLLLGGILGGVLVASKGLKKMLLPMVLSITLPHVVYIFLAYYQTESLALINISVFLEQFGYGFGFTAYMLYMMYFSQGKNTTAHYAFCTGFMALSMMLPGLFAGALQQAVGYLNFFIIVLCLTPLTFIAAGLIKVDEHYGKGK</sequence>
<evidence type="ECO:0000256" key="6">
    <source>
        <dbReference type="SAM" id="Phobius"/>
    </source>
</evidence>
<evidence type="ECO:0000313" key="8">
    <source>
        <dbReference type="Proteomes" id="UP000704068"/>
    </source>
</evidence>
<feature type="transmembrane region" description="Helical" evidence="6">
    <location>
        <begin position="332"/>
        <end position="355"/>
    </location>
</feature>